<organism evidence="2 3">
    <name type="scientific">Rhodococcus daqingensis</name>
    <dbReference type="NCBI Taxonomy" id="2479363"/>
    <lineage>
        <taxon>Bacteria</taxon>
        <taxon>Bacillati</taxon>
        <taxon>Actinomycetota</taxon>
        <taxon>Actinomycetes</taxon>
        <taxon>Mycobacteriales</taxon>
        <taxon>Nocardiaceae</taxon>
        <taxon>Rhodococcus</taxon>
    </lineage>
</organism>
<keyword evidence="1" id="KW-0812">Transmembrane</keyword>
<name>A0ABW2RSY2_9NOCA</name>
<evidence type="ECO:0000313" key="3">
    <source>
        <dbReference type="Proteomes" id="UP001596484"/>
    </source>
</evidence>
<reference evidence="3" key="1">
    <citation type="journal article" date="2019" name="Int. J. Syst. Evol. Microbiol.">
        <title>The Global Catalogue of Microorganisms (GCM) 10K type strain sequencing project: providing services to taxonomists for standard genome sequencing and annotation.</title>
        <authorList>
            <consortium name="The Broad Institute Genomics Platform"/>
            <consortium name="The Broad Institute Genome Sequencing Center for Infectious Disease"/>
            <person name="Wu L."/>
            <person name="Ma J."/>
        </authorList>
    </citation>
    <scope>NUCLEOTIDE SEQUENCE [LARGE SCALE GENOMIC DNA]</scope>
    <source>
        <strain evidence="3">ICMP 19430</strain>
    </source>
</reference>
<keyword evidence="1" id="KW-0472">Membrane</keyword>
<proteinExistence type="predicted"/>
<sequence length="122" mass="13089">MTRWRSGFGGILIVLGVATCLSVGLAQGVPASPTGDLDWLLVFLWPVFSGFLAFAYFSWRSLAGRRGHVDRSPTELPAGLLPPRREAIVDCDDLDDPNAFAMVHYNVCLSDLAAGGGRHTAS</sequence>
<evidence type="ECO:0000313" key="2">
    <source>
        <dbReference type="EMBL" id="MFC7446609.1"/>
    </source>
</evidence>
<keyword evidence="3" id="KW-1185">Reference proteome</keyword>
<feature type="transmembrane region" description="Helical" evidence="1">
    <location>
        <begin position="42"/>
        <end position="59"/>
    </location>
</feature>
<evidence type="ECO:0008006" key="4">
    <source>
        <dbReference type="Google" id="ProtNLM"/>
    </source>
</evidence>
<dbReference type="EMBL" id="JBHTCS010000002">
    <property type="protein sequence ID" value="MFC7446609.1"/>
    <property type="molecule type" value="Genomic_DNA"/>
</dbReference>
<evidence type="ECO:0000256" key="1">
    <source>
        <dbReference type="SAM" id="Phobius"/>
    </source>
</evidence>
<accession>A0ABW2RSY2</accession>
<gene>
    <name evidence="2" type="ORF">ACFQS9_01775</name>
</gene>
<protein>
    <recommendedName>
        <fullName evidence="4">Transcriptional regulator</fullName>
    </recommendedName>
</protein>
<dbReference type="Proteomes" id="UP001596484">
    <property type="component" value="Unassembled WGS sequence"/>
</dbReference>
<keyword evidence="1" id="KW-1133">Transmembrane helix</keyword>
<comment type="caution">
    <text evidence="2">The sequence shown here is derived from an EMBL/GenBank/DDBJ whole genome shotgun (WGS) entry which is preliminary data.</text>
</comment>
<dbReference type="RefSeq" id="WP_378400945.1">
    <property type="nucleotide sequence ID" value="NZ_JBHTCS010000002.1"/>
</dbReference>